<gene>
    <name evidence="2" type="ORF">HNR07_005499</name>
</gene>
<sequence length="109" mass="12541">MRRYDQARREHADRARELYTERPAVATVERLPKTGWCEDEAGGRAVRPYLVAHEQRQRASRGDLLAPPTSRDVTAPRIPVDVKRAGQPGEWDELTVLVRQWQMLQQPVA</sequence>
<dbReference type="Proteomes" id="UP000579647">
    <property type="component" value="Unassembled WGS sequence"/>
</dbReference>
<feature type="region of interest" description="Disordered" evidence="1">
    <location>
        <begin position="57"/>
        <end position="76"/>
    </location>
</feature>
<reference evidence="2 3" key="1">
    <citation type="submission" date="2020-08" db="EMBL/GenBank/DDBJ databases">
        <title>Sequencing the genomes of 1000 actinobacteria strains.</title>
        <authorList>
            <person name="Klenk H.-P."/>
        </authorList>
    </citation>
    <scope>NUCLEOTIDE SEQUENCE [LARGE SCALE GENOMIC DNA]</scope>
    <source>
        <strain evidence="2 3">DSM 44598</strain>
    </source>
</reference>
<dbReference type="EMBL" id="JACHDO010000001">
    <property type="protein sequence ID" value="MBB5494362.1"/>
    <property type="molecule type" value="Genomic_DNA"/>
</dbReference>
<evidence type="ECO:0000313" key="3">
    <source>
        <dbReference type="Proteomes" id="UP000579647"/>
    </source>
</evidence>
<protein>
    <submittedName>
        <fullName evidence="2">Uncharacterized protein</fullName>
    </submittedName>
</protein>
<evidence type="ECO:0000256" key="1">
    <source>
        <dbReference type="SAM" id="MobiDB-lite"/>
    </source>
</evidence>
<dbReference type="AlphaFoldDB" id="A0A840WDV5"/>
<name>A0A840WDV5_9ACTN</name>
<dbReference type="RefSeq" id="WP_184367743.1">
    <property type="nucleotide sequence ID" value="NZ_BAAAKM010000059.1"/>
</dbReference>
<organism evidence="2 3">
    <name type="scientific">Nocardiopsis metallicus</name>
    <dbReference type="NCBI Taxonomy" id="179819"/>
    <lineage>
        <taxon>Bacteria</taxon>
        <taxon>Bacillati</taxon>
        <taxon>Actinomycetota</taxon>
        <taxon>Actinomycetes</taxon>
        <taxon>Streptosporangiales</taxon>
        <taxon>Nocardiopsidaceae</taxon>
        <taxon>Nocardiopsis</taxon>
    </lineage>
</organism>
<keyword evidence="3" id="KW-1185">Reference proteome</keyword>
<comment type="caution">
    <text evidence="2">The sequence shown here is derived from an EMBL/GenBank/DDBJ whole genome shotgun (WGS) entry which is preliminary data.</text>
</comment>
<proteinExistence type="predicted"/>
<accession>A0A840WDV5</accession>
<evidence type="ECO:0000313" key="2">
    <source>
        <dbReference type="EMBL" id="MBB5494362.1"/>
    </source>
</evidence>